<dbReference type="AlphaFoldDB" id="A0A081LBZ9"/>
<name>A0A081LBZ9_9BACI</name>
<dbReference type="PROSITE" id="PS51257">
    <property type="entry name" value="PROKAR_LIPOPROTEIN"/>
    <property type="match status" value="1"/>
</dbReference>
<dbReference type="RefSeq" id="WP_034320570.1">
    <property type="nucleotide sequence ID" value="NZ_JBCMYH010000026.1"/>
</dbReference>
<keyword evidence="1 2" id="KW-0732">Signal</keyword>
<evidence type="ECO:0008006" key="7">
    <source>
        <dbReference type="Google" id="ProtNLM"/>
    </source>
</evidence>
<dbReference type="eggNOG" id="ENOG5032ESZ">
    <property type="taxonomic scope" value="Bacteria"/>
</dbReference>
<dbReference type="Pfam" id="PF17118">
    <property type="entry name" value="DUF5105"/>
    <property type="match status" value="1"/>
</dbReference>
<accession>A0A081LBZ9</accession>
<dbReference type="Pfam" id="PF11611">
    <property type="entry name" value="DUF4352"/>
    <property type="match status" value="1"/>
</dbReference>
<evidence type="ECO:0000313" key="6">
    <source>
        <dbReference type="Proteomes" id="UP000028091"/>
    </source>
</evidence>
<keyword evidence="6" id="KW-1185">Reference proteome</keyword>
<proteinExistence type="predicted"/>
<dbReference type="Gene3D" id="2.60.40.1240">
    <property type="match status" value="1"/>
</dbReference>
<organism evidence="5 6">
    <name type="scientific">Bacillus zhangzhouensis</name>
    <dbReference type="NCBI Taxonomy" id="1178540"/>
    <lineage>
        <taxon>Bacteria</taxon>
        <taxon>Bacillati</taxon>
        <taxon>Bacillota</taxon>
        <taxon>Bacilli</taxon>
        <taxon>Bacillales</taxon>
        <taxon>Bacillaceae</taxon>
        <taxon>Bacillus</taxon>
    </lineage>
</organism>
<reference evidence="5 6" key="1">
    <citation type="submission" date="2012-09" db="EMBL/GenBank/DDBJ databases">
        <title>Genome Sequence of Bacillus sp. DW5-4.</title>
        <authorList>
            <person name="Lai Q."/>
            <person name="Liu Y."/>
            <person name="Shao Z."/>
        </authorList>
    </citation>
    <scope>NUCLEOTIDE SEQUENCE [LARGE SCALE GENOMIC DNA]</scope>
    <source>
        <strain evidence="5 6">DW5-4</strain>
    </source>
</reference>
<protein>
    <recommendedName>
        <fullName evidence="7">DUF4352 domain-containing protein</fullName>
    </recommendedName>
</protein>
<evidence type="ECO:0000313" key="5">
    <source>
        <dbReference type="EMBL" id="KEP26775.1"/>
    </source>
</evidence>
<evidence type="ECO:0000259" key="4">
    <source>
        <dbReference type="Pfam" id="PF17118"/>
    </source>
</evidence>
<dbReference type="Proteomes" id="UP000028091">
    <property type="component" value="Unassembled WGS sequence"/>
</dbReference>
<feature type="domain" description="DUF4352" evidence="3">
    <location>
        <begin position="40"/>
        <end position="146"/>
    </location>
</feature>
<dbReference type="EMBL" id="JOTP01000007">
    <property type="protein sequence ID" value="KEP26775.1"/>
    <property type="molecule type" value="Genomic_DNA"/>
</dbReference>
<evidence type="ECO:0000256" key="1">
    <source>
        <dbReference type="ARBA" id="ARBA00022729"/>
    </source>
</evidence>
<feature type="domain" description="DUF5105" evidence="4">
    <location>
        <begin position="163"/>
        <end position="351"/>
    </location>
</feature>
<dbReference type="InterPro" id="IPR029050">
    <property type="entry name" value="Immunoprotect_excell_Ig-like"/>
</dbReference>
<dbReference type="InterPro" id="IPR031343">
    <property type="entry name" value="DUF5105"/>
</dbReference>
<gene>
    <name evidence="5" type="ORF">BA70_17995</name>
</gene>
<feature type="chain" id="PRO_5039492646" description="DUF4352 domain-containing protein" evidence="2">
    <location>
        <begin position="20"/>
        <end position="353"/>
    </location>
</feature>
<feature type="signal peptide" evidence="2">
    <location>
        <begin position="1"/>
        <end position="19"/>
    </location>
</feature>
<comment type="caution">
    <text evidence="5">The sequence shown here is derived from an EMBL/GenBank/DDBJ whole genome shotgun (WGS) entry which is preliminary data.</text>
</comment>
<dbReference type="OrthoDB" id="2156807at2"/>
<sequence length="353" mass="39162">MFKKKLSLFLLMLCVTVIAAACSGGKDKTAAKENDTKKSLDAAEVKVESAEYTLPPQYDTSVQDDQYVLKVNVSVKNISKEPLNVDKSNFTLYQDDAQVSTISPDDYNEVLSSSSLNADKVSKGGLFYVVDKDKDYQLVYTEPGSGSKKDDKTLEFDIKGKDLMKKADTLQASAKALSSYIDVMIFGKKNEDFEKLTGDNKSTVVNEFDKSFKQGYISSSGISSSSAKDENLDKLLKAVKETLAEKSKVSTKTKSISGDKAVVTVTLTPIDASPLVDRLKEKATEFYSKNRTASYDDAQKYLLSIYPEEFKKLGPSSSEETVEVNMKKNDIDQWKLDLNDYKTSSLVEKFIKN</sequence>
<dbReference type="InterPro" id="IPR029051">
    <property type="entry name" value="DUF4352"/>
</dbReference>
<evidence type="ECO:0000259" key="3">
    <source>
        <dbReference type="Pfam" id="PF11611"/>
    </source>
</evidence>
<evidence type="ECO:0000256" key="2">
    <source>
        <dbReference type="SAM" id="SignalP"/>
    </source>
</evidence>